<feature type="compositionally biased region" description="Basic and acidic residues" evidence="1">
    <location>
        <begin position="70"/>
        <end position="81"/>
    </location>
</feature>
<feature type="region of interest" description="Disordered" evidence="1">
    <location>
        <begin position="195"/>
        <end position="241"/>
    </location>
</feature>
<organism evidence="2 3">
    <name type="scientific">Pseudozobellia thermophila</name>
    <dbReference type="NCBI Taxonomy" id="192903"/>
    <lineage>
        <taxon>Bacteria</taxon>
        <taxon>Pseudomonadati</taxon>
        <taxon>Bacteroidota</taxon>
        <taxon>Flavobacteriia</taxon>
        <taxon>Flavobacteriales</taxon>
        <taxon>Flavobacteriaceae</taxon>
        <taxon>Pseudozobellia</taxon>
    </lineage>
</organism>
<sequence>MKNSNQSAFKTPLVLFLFLTIMSCNKEKRETVRVEEPKKMIIPIDEAKELYDTYGKRRVGLIRNYEDSLNRPKGYDDRQQDGQKAQESSPEEAASFVPTRYVEFDFQELQNYMKFIEQEAGDAHVDITNLRVYLTNYPNKKEFKDGRKVKNPRRNSVMMVPTVKRGDKDFAFYTADDSKDGRRKAFLLNEDLEDTGEAVGGGEKEKASLIPTSMPKPLKAPLPAINQQSLYGNEGGLRPPS</sequence>
<evidence type="ECO:0000256" key="1">
    <source>
        <dbReference type="SAM" id="MobiDB-lite"/>
    </source>
</evidence>
<dbReference type="RefSeq" id="WP_072993033.1">
    <property type="nucleotide sequence ID" value="NZ_FQYU01000003.1"/>
</dbReference>
<dbReference type="AlphaFoldDB" id="A0A1M6HIK3"/>
<reference evidence="3" key="1">
    <citation type="submission" date="2016-11" db="EMBL/GenBank/DDBJ databases">
        <authorList>
            <person name="Varghese N."/>
            <person name="Submissions S."/>
        </authorList>
    </citation>
    <scope>NUCLEOTIDE SEQUENCE [LARGE SCALE GENOMIC DNA]</scope>
    <source>
        <strain evidence="3">DSM 19858</strain>
    </source>
</reference>
<dbReference type="EMBL" id="FQYU01000003">
    <property type="protein sequence ID" value="SHJ22046.1"/>
    <property type="molecule type" value="Genomic_DNA"/>
</dbReference>
<accession>A0A1M6HIK3</accession>
<evidence type="ECO:0008006" key="4">
    <source>
        <dbReference type="Google" id="ProtNLM"/>
    </source>
</evidence>
<dbReference type="PROSITE" id="PS51257">
    <property type="entry name" value="PROKAR_LIPOPROTEIN"/>
    <property type="match status" value="1"/>
</dbReference>
<proteinExistence type="predicted"/>
<evidence type="ECO:0000313" key="3">
    <source>
        <dbReference type="Proteomes" id="UP000184543"/>
    </source>
</evidence>
<dbReference type="OrthoDB" id="1427559at2"/>
<dbReference type="STRING" id="192903.SAMN04488513_10365"/>
<gene>
    <name evidence="2" type="ORF">SAMN04488513_10365</name>
</gene>
<name>A0A1M6HIK3_9FLAO</name>
<feature type="region of interest" description="Disordered" evidence="1">
    <location>
        <begin position="70"/>
        <end position="94"/>
    </location>
</feature>
<dbReference type="Proteomes" id="UP000184543">
    <property type="component" value="Unassembled WGS sequence"/>
</dbReference>
<protein>
    <recommendedName>
        <fullName evidence="4">Lipoprotein</fullName>
    </recommendedName>
</protein>
<evidence type="ECO:0000313" key="2">
    <source>
        <dbReference type="EMBL" id="SHJ22046.1"/>
    </source>
</evidence>
<keyword evidence="3" id="KW-1185">Reference proteome</keyword>